<name>A0ABU8NJN5_9SPHI</name>
<accession>A0ABU8NJN5</accession>
<organism evidence="2 3">
    <name type="scientific">Pedobacter panaciterrae</name>
    <dbReference type="NCBI Taxonomy" id="363849"/>
    <lineage>
        <taxon>Bacteria</taxon>
        <taxon>Pseudomonadati</taxon>
        <taxon>Bacteroidota</taxon>
        <taxon>Sphingobacteriia</taxon>
        <taxon>Sphingobacteriales</taxon>
        <taxon>Sphingobacteriaceae</taxon>
        <taxon>Pedobacter</taxon>
    </lineage>
</organism>
<gene>
    <name evidence="2" type="ORF">WAE58_08475</name>
</gene>
<keyword evidence="1" id="KW-0732">Signal</keyword>
<evidence type="ECO:0000313" key="3">
    <source>
        <dbReference type="Proteomes" id="UP001378956"/>
    </source>
</evidence>
<feature type="chain" id="PRO_5047535541" evidence="1">
    <location>
        <begin position="28"/>
        <end position="159"/>
    </location>
</feature>
<dbReference type="RefSeq" id="WP_337716148.1">
    <property type="nucleotide sequence ID" value="NZ_JBBEUB010000002.1"/>
</dbReference>
<sequence length="159" mass="17555">MKKINVFGLLILTCLAFNLHVFGQQQAERVIKLKLTDPETKTSQTYLLNNVVYSYTKSQEIGGLAQDPGTCAVSIDFKQDMDPFLLKWIAGEIKEADGSISMEATEIGKPARTIAFKGGTSGNVAESFMASDRTSYIQMSLYVRSLIIDGVAIYTEQKK</sequence>
<proteinExistence type="predicted"/>
<protein>
    <submittedName>
        <fullName evidence="2">Uncharacterized protein</fullName>
    </submittedName>
</protein>
<evidence type="ECO:0000256" key="1">
    <source>
        <dbReference type="SAM" id="SignalP"/>
    </source>
</evidence>
<comment type="caution">
    <text evidence="2">The sequence shown here is derived from an EMBL/GenBank/DDBJ whole genome shotgun (WGS) entry which is preliminary data.</text>
</comment>
<dbReference type="EMBL" id="JBBEUB010000002">
    <property type="protein sequence ID" value="MEJ2902459.1"/>
    <property type="molecule type" value="Genomic_DNA"/>
</dbReference>
<evidence type="ECO:0000313" key="2">
    <source>
        <dbReference type="EMBL" id="MEJ2902459.1"/>
    </source>
</evidence>
<keyword evidence="3" id="KW-1185">Reference proteome</keyword>
<dbReference type="Proteomes" id="UP001378956">
    <property type="component" value="Unassembled WGS sequence"/>
</dbReference>
<reference evidence="2 3" key="1">
    <citation type="submission" date="2024-03" db="EMBL/GenBank/DDBJ databases">
        <title>Sequence of Lycoming College Course Isolates.</title>
        <authorList>
            <person name="Plotts O."/>
            <person name="Newman J."/>
        </authorList>
    </citation>
    <scope>NUCLEOTIDE SEQUENCE [LARGE SCALE GENOMIC DNA]</scope>
    <source>
        <strain evidence="2 3">CJB-3</strain>
    </source>
</reference>
<feature type="signal peptide" evidence="1">
    <location>
        <begin position="1"/>
        <end position="27"/>
    </location>
</feature>